<feature type="transmembrane region" description="Helical" evidence="6">
    <location>
        <begin position="234"/>
        <end position="254"/>
    </location>
</feature>
<dbReference type="EMBL" id="CP060724">
    <property type="protein sequence ID" value="QNN76013.1"/>
    <property type="molecule type" value="Genomic_DNA"/>
</dbReference>
<evidence type="ECO:0000256" key="1">
    <source>
        <dbReference type="ARBA" id="ARBA00004651"/>
    </source>
</evidence>
<evidence type="ECO:0000256" key="3">
    <source>
        <dbReference type="ARBA" id="ARBA00022692"/>
    </source>
</evidence>
<dbReference type="KEGG" id="wdi:H9L19_03975"/>
<evidence type="ECO:0000256" key="6">
    <source>
        <dbReference type="SAM" id="Phobius"/>
    </source>
</evidence>
<dbReference type="InterPro" id="IPR002797">
    <property type="entry name" value="Polysacc_synth"/>
</dbReference>
<keyword evidence="5 6" id="KW-0472">Membrane</keyword>
<sequence length="529" mass="58509">MKKTKNNTMLSGAAILMVTGVVAKILSALYRVPLQNIVGNTGFYVYQQVYPIYGIGMVLALSGWPMFISKIVSEQPDAIHARFVVRRLFWLLSLISLIIFIGLYGFALNIAQLMADSNLAPVIQSVAWMFLFMPFLTIGRGFSQGQMDMRPTAVSQLVEQIVRVVIIIGVAIYAALVHWNVYHMGMWAMAGAPIAAFFATGTMFSTLKKIWEPESMPMTTPSPDYQWRQLLKRLWQEGGLVAMIAAMLVILQLMDAFSLKKLLVHGGMVASNAEALKGVYDRGQPLIQLGMVLATSLGTALLPNLRGYFIEQKHQVFKHDFAISLRLSLVLALGATGGMIAIMPQLNQVLFNSRQGNGALSMYMLVILPATLILVIVTVLQAMDKINGIRGSIWGAMILKYGLNVILVPKFGIVGASVATLLALIPVLVFVIYRVPSDLWQMMHISRVIGQMVRITLMMTVVVKLTTILGDWIFGVSRGASSLTLLVAIVFGASLFVWLINRQNVLTREEWQLLPKGSGLYQRLNKEEK</sequence>
<dbReference type="Pfam" id="PF01943">
    <property type="entry name" value="Polysacc_synt"/>
    <property type="match status" value="1"/>
</dbReference>
<organism evidence="7 8">
    <name type="scientific">Weissella diestrammenae</name>
    <dbReference type="NCBI Taxonomy" id="1162633"/>
    <lineage>
        <taxon>Bacteria</taxon>
        <taxon>Bacillati</taxon>
        <taxon>Bacillota</taxon>
        <taxon>Bacilli</taxon>
        <taxon>Lactobacillales</taxon>
        <taxon>Lactobacillaceae</taxon>
        <taxon>Weissella</taxon>
    </lineage>
</organism>
<evidence type="ECO:0000313" key="8">
    <source>
        <dbReference type="Proteomes" id="UP000515800"/>
    </source>
</evidence>
<evidence type="ECO:0000256" key="5">
    <source>
        <dbReference type="ARBA" id="ARBA00023136"/>
    </source>
</evidence>
<keyword evidence="4 6" id="KW-1133">Transmembrane helix</keyword>
<feature type="transmembrane region" description="Helical" evidence="6">
    <location>
        <begin position="50"/>
        <end position="68"/>
    </location>
</feature>
<dbReference type="PANTHER" id="PTHR30250">
    <property type="entry name" value="PST FAMILY PREDICTED COLANIC ACID TRANSPORTER"/>
    <property type="match status" value="1"/>
</dbReference>
<keyword evidence="2" id="KW-1003">Cell membrane</keyword>
<evidence type="ECO:0000256" key="2">
    <source>
        <dbReference type="ARBA" id="ARBA00022475"/>
    </source>
</evidence>
<feature type="transmembrane region" description="Helical" evidence="6">
    <location>
        <begin position="119"/>
        <end position="139"/>
    </location>
</feature>
<feature type="transmembrane region" description="Helical" evidence="6">
    <location>
        <begin position="286"/>
        <end position="309"/>
    </location>
</feature>
<proteinExistence type="predicted"/>
<keyword evidence="3 6" id="KW-0812">Transmembrane</keyword>
<feature type="transmembrane region" description="Helical" evidence="6">
    <location>
        <begin position="392"/>
        <end position="408"/>
    </location>
</feature>
<gene>
    <name evidence="7" type="ORF">H9L19_03975</name>
</gene>
<feature type="transmembrane region" description="Helical" evidence="6">
    <location>
        <begin position="88"/>
        <end position="107"/>
    </location>
</feature>
<dbReference type="RefSeq" id="WP_187529841.1">
    <property type="nucleotide sequence ID" value="NZ_CP060724.1"/>
</dbReference>
<evidence type="ECO:0000256" key="4">
    <source>
        <dbReference type="ARBA" id="ARBA00022989"/>
    </source>
</evidence>
<comment type="subcellular location">
    <subcellularLocation>
        <location evidence="1">Cell membrane</location>
        <topology evidence="1">Multi-pass membrane protein</topology>
    </subcellularLocation>
</comment>
<dbReference type="InterPro" id="IPR024923">
    <property type="entry name" value="PG_synth_SpoVB"/>
</dbReference>
<dbReference type="InterPro" id="IPR050833">
    <property type="entry name" value="Poly_Biosynth_Transport"/>
</dbReference>
<protein>
    <submittedName>
        <fullName evidence="7">Polysaccharide biosynthesis protein</fullName>
    </submittedName>
</protein>
<accession>A0A7G9T7D8</accession>
<dbReference type="Proteomes" id="UP000515800">
    <property type="component" value="Chromosome"/>
</dbReference>
<feature type="transmembrane region" description="Helical" evidence="6">
    <location>
        <begin position="414"/>
        <end position="435"/>
    </location>
</feature>
<dbReference type="GO" id="GO:0005886">
    <property type="term" value="C:plasma membrane"/>
    <property type="evidence" value="ECO:0007669"/>
    <property type="project" value="UniProtKB-SubCell"/>
</dbReference>
<feature type="transmembrane region" description="Helical" evidence="6">
    <location>
        <begin position="321"/>
        <end position="342"/>
    </location>
</feature>
<feature type="transmembrane region" description="Helical" evidence="6">
    <location>
        <begin position="455"/>
        <end position="474"/>
    </location>
</feature>
<evidence type="ECO:0000313" key="7">
    <source>
        <dbReference type="EMBL" id="QNN76013.1"/>
    </source>
</evidence>
<dbReference type="AlphaFoldDB" id="A0A7G9T7D8"/>
<reference evidence="7 8" key="1">
    <citation type="submission" date="2020-08" db="EMBL/GenBank/DDBJ databases">
        <title>Genome sequence of Weissella diestrammenae KACC 16890T.</title>
        <authorList>
            <person name="Hyun D.-W."/>
            <person name="Bae J.-W."/>
        </authorList>
    </citation>
    <scope>NUCLEOTIDE SEQUENCE [LARGE SCALE GENOMIC DNA]</scope>
    <source>
        <strain evidence="7 8">KACC 16890</strain>
    </source>
</reference>
<feature type="transmembrane region" description="Helical" evidence="6">
    <location>
        <begin position="185"/>
        <end position="207"/>
    </location>
</feature>
<dbReference type="PANTHER" id="PTHR30250:SF29">
    <property type="entry name" value="POLYSACCHARIDE BIOSYNTHESIS PROTEIN C-TERMINAL DOMAIN-CONTAINING PROTEIN"/>
    <property type="match status" value="1"/>
</dbReference>
<keyword evidence="8" id="KW-1185">Reference proteome</keyword>
<feature type="transmembrane region" description="Helical" evidence="6">
    <location>
        <begin position="160"/>
        <end position="179"/>
    </location>
</feature>
<feature type="transmembrane region" description="Helical" evidence="6">
    <location>
        <begin position="362"/>
        <end position="380"/>
    </location>
</feature>
<dbReference type="CDD" id="cd13124">
    <property type="entry name" value="MATE_SpoVB_like"/>
    <property type="match status" value="1"/>
</dbReference>
<feature type="transmembrane region" description="Helical" evidence="6">
    <location>
        <begin position="480"/>
        <end position="500"/>
    </location>
</feature>
<feature type="transmembrane region" description="Helical" evidence="6">
    <location>
        <begin position="12"/>
        <end position="30"/>
    </location>
</feature>
<name>A0A7G9T7D8_9LACO</name>